<name>A0A9W8KUU4_9FUNG</name>
<comment type="caution">
    <text evidence="2">The sequence shown here is derived from an EMBL/GenBank/DDBJ whole genome shotgun (WGS) entry which is preliminary data.</text>
</comment>
<evidence type="ECO:0000256" key="1">
    <source>
        <dbReference type="SAM" id="SignalP"/>
    </source>
</evidence>
<sequence>MYIKSLLLIVAACAVAVSGVDFHSDEAAKCATDHWDEIRAIANPKLSMMDSILPKTGADRIKVLLDGKNELPAKPPSRDWLRKASDALPPAVMDMFGKDIIDECLKNHH</sequence>
<reference evidence="2" key="1">
    <citation type="submission" date="2022-07" db="EMBL/GenBank/DDBJ databases">
        <title>Phylogenomic reconstructions and comparative analyses of Kickxellomycotina fungi.</title>
        <authorList>
            <person name="Reynolds N.K."/>
            <person name="Stajich J.E."/>
            <person name="Barry K."/>
            <person name="Grigoriev I.V."/>
            <person name="Crous P."/>
            <person name="Smith M.E."/>
        </authorList>
    </citation>
    <scope>NUCLEOTIDE SEQUENCE</scope>
    <source>
        <strain evidence="2">NRRL 3115</strain>
    </source>
</reference>
<dbReference type="OrthoDB" id="5554627at2759"/>
<keyword evidence="1" id="KW-0732">Signal</keyword>
<feature type="chain" id="PRO_5040892682" evidence="1">
    <location>
        <begin position="20"/>
        <end position="109"/>
    </location>
</feature>
<proteinExistence type="predicted"/>
<organism evidence="2 3">
    <name type="scientific">Coemansia spiralis</name>
    <dbReference type="NCBI Taxonomy" id="417178"/>
    <lineage>
        <taxon>Eukaryota</taxon>
        <taxon>Fungi</taxon>
        <taxon>Fungi incertae sedis</taxon>
        <taxon>Zoopagomycota</taxon>
        <taxon>Kickxellomycotina</taxon>
        <taxon>Kickxellomycetes</taxon>
        <taxon>Kickxellales</taxon>
        <taxon>Kickxellaceae</taxon>
        <taxon>Coemansia</taxon>
    </lineage>
</organism>
<protein>
    <submittedName>
        <fullName evidence="2">Uncharacterized protein</fullName>
    </submittedName>
</protein>
<feature type="signal peptide" evidence="1">
    <location>
        <begin position="1"/>
        <end position="19"/>
    </location>
</feature>
<evidence type="ECO:0000313" key="3">
    <source>
        <dbReference type="Proteomes" id="UP001151518"/>
    </source>
</evidence>
<dbReference type="Proteomes" id="UP001151518">
    <property type="component" value="Unassembled WGS sequence"/>
</dbReference>
<dbReference type="AlphaFoldDB" id="A0A9W8KUU4"/>
<gene>
    <name evidence="2" type="ORF">GGI25_005244</name>
</gene>
<evidence type="ECO:0000313" key="2">
    <source>
        <dbReference type="EMBL" id="KAJ2672050.1"/>
    </source>
</evidence>
<dbReference type="EMBL" id="JANBTW010000089">
    <property type="protein sequence ID" value="KAJ2672050.1"/>
    <property type="molecule type" value="Genomic_DNA"/>
</dbReference>
<accession>A0A9W8KUU4</accession>